<dbReference type="InterPro" id="IPR015018">
    <property type="entry name" value="DUF1905"/>
</dbReference>
<dbReference type="Pfam" id="PF08922">
    <property type="entry name" value="DUF1905"/>
    <property type="match status" value="1"/>
</dbReference>
<dbReference type="OrthoDB" id="2604865at2"/>
<name>A0A239J0L9_9ACTN</name>
<evidence type="ECO:0000313" key="2">
    <source>
        <dbReference type="Proteomes" id="UP000198373"/>
    </source>
</evidence>
<organism evidence="1 2">
    <name type="scientific">Geodermatophilus pulveris</name>
    <dbReference type="NCBI Taxonomy" id="1564159"/>
    <lineage>
        <taxon>Bacteria</taxon>
        <taxon>Bacillati</taxon>
        <taxon>Actinomycetota</taxon>
        <taxon>Actinomycetes</taxon>
        <taxon>Geodermatophilales</taxon>
        <taxon>Geodermatophilaceae</taxon>
        <taxon>Geodermatophilus</taxon>
    </lineage>
</organism>
<reference evidence="2" key="1">
    <citation type="submission" date="2017-06" db="EMBL/GenBank/DDBJ databases">
        <authorList>
            <person name="Varghese N."/>
            <person name="Submissions S."/>
        </authorList>
    </citation>
    <scope>NUCLEOTIDE SEQUENCE [LARGE SCALE GENOMIC DNA]</scope>
    <source>
        <strain evidence="2">DSM 46839</strain>
    </source>
</reference>
<gene>
    <name evidence="1" type="ORF">SAMN06893096_11265</name>
</gene>
<keyword evidence="2" id="KW-1185">Reference proteome</keyword>
<dbReference type="RefSeq" id="WP_089307257.1">
    <property type="nucleotide sequence ID" value="NZ_FZOO01000012.1"/>
</dbReference>
<dbReference type="Gene3D" id="2.40.30.100">
    <property type="entry name" value="AF2212/PG0164-like"/>
    <property type="match status" value="1"/>
</dbReference>
<sequence length="148" mass="15949">MEFRTEVVLGGKTATGLQVPDEVVAALGAGRRPPVTVTVGGHTYRTTVAPMGGASWIPLAAEHRQAAGVRAGEEVAVRVELDTAPRDTPLPDDLAAALDEGARSFFHRLAPSHRKEWVRWVEEARRPETRAARIARAAEALAAGRRTR</sequence>
<protein>
    <recommendedName>
        <fullName evidence="3">Bacteriocin-protection, YdeI or OmpD-Associated</fullName>
    </recommendedName>
</protein>
<proteinExistence type="predicted"/>
<dbReference type="AlphaFoldDB" id="A0A239J0L9"/>
<accession>A0A239J0L9</accession>
<dbReference type="Proteomes" id="UP000198373">
    <property type="component" value="Unassembled WGS sequence"/>
</dbReference>
<dbReference type="SUPFAM" id="SSF141694">
    <property type="entry name" value="AF2212/PG0164-like"/>
    <property type="match status" value="1"/>
</dbReference>
<evidence type="ECO:0000313" key="1">
    <source>
        <dbReference type="EMBL" id="SNS99008.1"/>
    </source>
</evidence>
<evidence type="ECO:0008006" key="3">
    <source>
        <dbReference type="Google" id="ProtNLM"/>
    </source>
</evidence>
<dbReference type="Pfam" id="PF13376">
    <property type="entry name" value="OmdA"/>
    <property type="match status" value="1"/>
</dbReference>
<dbReference type="InterPro" id="IPR037079">
    <property type="entry name" value="AF2212/PG0164-like_sf"/>
</dbReference>
<dbReference type="EMBL" id="FZOO01000012">
    <property type="protein sequence ID" value="SNS99008.1"/>
    <property type="molecule type" value="Genomic_DNA"/>
</dbReference>